<accession>A0A1H3ZVJ3</accession>
<dbReference type="EMBL" id="FNQK01000009">
    <property type="protein sequence ID" value="SEA27727.1"/>
    <property type="molecule type" value="Genomic_DNA"/>
</dbReference>
<keyword evidence="2" id="KW-1185">Reference proteome</keyword>
<dbReference type="Proteomes" id="UP000198846">
    <property type="component" value="Unassembled WGS sequence"/>
</dbReference>
<gene>
    <name evidence="1" type="ORF">SAMN04487990_10990</name>
</gene>
<dbReference type="OrthoDB" id="1262821at2"/>
<dbReference type="STRING" id="283786.SAMN04487990_10990"/>
<organism evidence="1 2">
    <name type="scientific">Bizionia paragorgiae</name>
    <dbReference type="NCBI Taxonomy" id="283786"/>
    <lineage>
        <taxon>Bacteria</taxon>
        <taxon>Pseudomonadati</taxon>
        <taxon>Bacteroidota</taxon>
        <taxon>Flavobacteriia</taxon>
        <taxon>Flavobacteriales</taxon>
        <taxon>Flavobacteriaceae</taxon>
        <taxon>Bizionia</taxon>
    </lineage>
</organism>
<reference evidence="1 2" key="1">
    <citation type="submission" date="2016-10" db="EMBL/GenBank/DDBJ databases">
        <authorList>
            <person name="de Groot N.N."/>
        </authorList>
    </citation>
    <scope>NUCLEOTIDE SEQUENCE [LARGE SCALE GENOMIC DNA]</scope>
    <source>
        <strain evidence="1 2">DSM 23842</strain>
    </source>
</reference>
<evidence type="ECO:0008006" key="3">
    <source>
        <dbReference type="Google" id="ProtNLM"/>
    </source>
</evidence>
<evidence type="ECO:0000313" key="1">
    <source>
        <dbReference type="EMBL" id="SEA27727.1"/>
    </source>
</evidence>
<dbReference type="RefSeq" id="WP_092133930.1">
    <property type="nucleotide sequence ID" value="NZ_FNQK01000009.1"/>
</dbReference>
<protein>
    <recommendedName>
        <fullName evidence="3">Glycine dehydrogenase</fullName>
    </recommendedName>
</protein>
<evidence type="ECO:0000313" key="2">
    <source>
        <dbReference type="Proteomes" id="UP000198846"/>
    </source>
</evidence>
<sequence length="93" mass="11070">MRKKNFLLMPCKEAGIVCDKVQYNEATTWEKVKMKLHLLMCTLCRKHTKNNLKLTQLISTYKAENHHQLDEQTKTELKTVFEKELTKYSKKQP</sequence>
<dbReference type="AlphaFoldDB" id="A0A1H3ZVJ3"/>
<proteinExistence type="predicted"/>
<name>A0A1H3ZVJ3_BIZPA</name>